<keyword evidence="2" id="KW-1133">Transmembrane helix</keyword>
<dbReference type="PaxDb" id="35128-Thaps11838"/>
<dbReference type="EMBL" id="CM000653">
    <property type="protein sequence ID" value="EED87667.1"/>
    <property type="molecule type" value="Genomic_DNA"/>
</dbReference>
<evidence type="ECO:0000313" key="4">
    <source>
        <dbReference type="EMBL" id="EED87667.1"/>
    </source>
</evidence>
<feature type="compositionally biased region" description="Low complexity" evidence="1">
    <location>
        <begin position="1053"/>
        <end position="1072"/>
    </location>
</feature>
<feature type="domain" description="VWFA" evidence="3">
    <location>
        <begin position="1245"/>
        <end position="1450"/>
    </location>
</feature>
<name>B8CFQ0_THAPS</name>
<dbReference type="InterPro" id="IPR002035">
    <property type="entry name" value="VWF_A"/>
</dbReference>
<dbReference type="CDD" id="cd00198">
    <property type="entry name" value="vWFA"/>
    <property type="match status" value="1"/>
</dbReference>
<dbReference type="PANTHER" id="PTHR22588">
    <property type="entry name" value="VWFA DOMAIN-CONTAINING PROTEIN"/>
    <property type="match status" value="1"/>
</dbReference>
<organism evidence="4 5">
    <name type="scientific">Thalassiosira pseudonana</name>
    <name type="common">Marine diatom</name>
    <name type="synonym">Cyclotella nana</name>
    <dbReference type="NCBI Taxonomy" id="35128"/>
    <lineage>
        <taxon>Eukaryota</taxon>
        <taxon>Sar</taxon>
        <taxon>Stramenopiles</taxon>
        <taxon>Ochrophyta</taxon>
        <taxon>Bacillariophyta</taxon>
        <taxon>Coscinodiscophyceae</taxon>
        <taxon>Thalassiosirophycidae</taxon>
        <taxon>Thalassiosirales</taxon>
        <taxon>Thalassiosiraceae</taxon>
        <taxon>Thalassiosira</taxon>
    </lineage>
</organism>
<dbReference type="HOGENOM" id="CLU_251143_0_0_1"/>
<dbReference type="InterPro" id="IPR036465">
    <property type="entry name" value="vWFA_dom_sf"/>
</dbReference>
<feature type="compositionally biased region" description="Basic and acidic residues" evidence="1">
    <location>
        <begin position="488"/>
        <end position="498"/>
    </location>
</feature>
<evidence type="ECO:0000313" key="5">
    <source>
        <dbReference type="Proteomes" id="UP000001449"/>
    </source>
</evidence>
<dbReference type="Gene3D" id="3.40.50.410">
    <property type="entry name" value="von Willebrand factor, type A domain"/>
    <property type="match status" value="1"/>
</dbReference>
<evidence type="ECO:0000256" key="1">
    <source>
        <dbReference type="SAM" id="MobiDB-lite"/>
    </source>
</evidence>
<dbReference type="InterPro" id="IPR052229">
    <property type="entry name" value="Collagen-VI/PIF"/>
</dbReference>
<reference evidence="4 5" key="1">
    <citation type="journal article" date="2004" name="Science">
        <title>The genome of the diatom Thalassiosira pseudonana: ecology, evolution, and metabolism.</title>
        <authorList>
            <person name="Armbrust E.V."/>
            <person name="Berges J.A."/>
            <person name="Bowler C."/>
            <person name="Green B.R."/>
            <person name="Martinez D."/>
            <person name="Putnam N.H."/>
            <person name="Zhou S."/>
            <person name="Allen A.E."/>
            <person name="Apt K.E."/>
            <person name="Bechner M."/>
            <person name="Brzezinski M.A."/>
            <person name="Chaal B.K."/>
            <person name="Chiovitti A."/>
            <person name="Davis A.K."/>
            <person name="Demarest M.S."/>
            <person name="Detter J.C."/>
            <person name="Glavina T."/>
            <person name="Goodstein D."/>
            <person name="Hadi M.Z."/>
            <person name="Hellsten U."/>
            <person name="Hildebrand M."/>
            <person name="Jenkins B.D."/>
            <person name="Jurka J."/>
            <person name="Kapitonov V.V."/>
            <person name="Kroger N."/>
            <person name="Lau W.W."/>
            <person name="Lane T.W."/>
            <person name="Larimer F.W."/>
            <person name="Lippmeier J.C."/>
            <person name="Lucas S."/>
            <person name="Medina M."/>
            <person name="Montsant A."/>
            <person name="Obornik M."/>
            <person name="Parker M.S."/>
            <person name="Palenik B."/>
            <person name="Pazour G.J."/>
            <person name="Richardson P.M."/>
            <person name="Rynearson T.A."/>
            <person name="Saito M.A."/>
            <person name="Schwartz D.C."/>
            <person name="Thamatrakoln K."/>
            <person name="Valentin K."/>
            <person name="Vardi A."/>
            <person name="Wilkerson F.P."/>
            <person name="Rokhsar D.S."/>
        </authorList>
    </citation>
    <scope>NUCLEOTIDE SEQUENCE [LARGE SCALE GENOMIC DNA]</scope>
    <source>
        <strain evidence="4 5">CCMP1335</strain>
    </source>
</reference>
<feature type="region of interest" description="Disordered" evidence="1">
    <location>
        <begin position="1047"/>
        <end position="1074"/>
    </location>
</feature>
<dbReference type="eggNOG" id="ENOG502SR6Q">
    <property type="taxonomic scope" value="Eukaryota"/>
</dbReference>
<dbReference type="Proteomes" id="UP000001449">
    <property type="component" value="Chromosome 22"/>
</dbReference>
<evidence type="ECO:0000256" key="2">
    <source>
        <dbReference type="SAM" id="Phobius"/>
    </source>
</evidence>
<dbReference type="SUPFAM" id="SSF53300">
    <property type="entry name" value="vWA-like"/>
    <property type="match status" value="1"/>
</dbReference>
<protein>
    <recommendedName>
        <fullName evidence="3">VWFA domain-containing protein</fullName>
    </recommendedName>
</protein>
<evidence type="ECO:0000259" key="3">
    <source>
        <dbReference type="PROSITE" id="PS50234"/>
    </source>
</evidence>
<dbReference type="SUPFAM" id="SSF101447">
    <property type="entry name" value="Formin homology 2 domain (FH2 domain)"/>
    <property type="match status" value="1"/>
</dbReference>
<feature type="compositionally biased region" description="Basic and acidic residues" evidence="1">
    <location>
        <begin position="908"/>
        <end position="926"/>
    </location>
</feature>
<feature type="region of interest" description="Disordered" evidence="1">
    <location>
        <begin position="488"/>
        <end position="532"/>
    </location>
</feature>
<feature type="region of interest" description="Disordered" evidence="1">
    <location>
        <begin position="908"/>
        <end position="992"/>
    </location>
</feature>
<reference evidence="4 5" key="2">
    <citation type="journal article" date="2008" name="Nature">
        <title>The Phaeodactylum genome reveals the evolutionary history of diatom genomes.</title>
        <authorList>
            <person name="Bowler C."/>
            <person name="Allen A.E."/>
            <person name="Badger J.H."/>
            <person name="Grimwood J."/>
            <person name="Jabbari K."/>
            <person name="Kuo A."/>
            <person name="Maheswari U."/>
            <person name="Martens C."/>
            <person name="Maumus F."/>
            <person name="Otillar R.P."/>
            <person name="Rayko E."/>
            <person name="Salamov A."/>
            <person name="Vandepoele K."/>
            <person name="Beszteri B."/>
            <person name="Gruber A."/>
            <person name="Heijde M."/>
            <person name="Katinka M."/>
            <person name="Mock T."/>
            <person name="Valentin K."/>
            <person name="Verret F."/>
            <person name="Berges J.A."/>
            <person name="Brownlee C."/>
            <person name="Cadoret J.P."/>
            <person name="Chiovitti A."/>
            <person name="Choi C.J."/>
            <person name="Coesel S."/>
            <person name="De Martino A."/>
            <person name="Detter J.C."/>
            <person name="Durkin C."/>
            <person name="Falciatore A."/>
            <person name="Fournet J."/>
            <person name="Haruta M."/>
            <person name="Huysman M.J."/>
            <person name="Jenkins B.D."/>
            <person name="Jiroutova K."/>
            <person name="Jorgensen R.E."/>
            <person name="Joubert Y."/>
            <person name="Kaplan A."/>
            <person name="Kroger N."/>
            <person name="Kroth P.G."/>
            <person name="La Roche J."/>
            <person name="Lindquist E."/>
            <person name="Lommer M."/>
            <person name="Martin-Jezequel V."/>
            <person name="Lopez P.J."/>
            <person name="Lucas S."/>
            <person name="Mangogna M."/>
            <person name="McGinnis K."/>
            <person name="Medlin L.K."/>
            <person name="Montsant A."/>
            <person name="Oudot-Le Secq M.P."/>
            <person name="Napoli C."/>
            <person name="Obornik M."/>
            <person name="Parker M.S."/>
            <person name="Petit J.L."/>
            <person name="Porcel B.M."/>
            <person name="Poulsen N."/>
            <person name="Robison M."/>
            <person name="Rychlewski L."/>
            <person name="Rynearson T.A."/>
            <person name="Schmutz J."/>
            <person name="Shapiro H."/>
            <person name="Siaut M."/>
            <person name="Stanley M."/>
            <person name="Sussman M.R."/>
            <person name="Taylor A.R."/>
            <person name="Vardi A."/>
            <person name="von Dassow P."/>
            <person name="Vyverman W."/>
            <person name="Willis A."/>
            <person name="Wyrwicz L.S."/>
            <person name="Rokhsar D.S."/>
            <person name="Weissenbach J."/>
            <person name="Armbrust E.V."/>
            <person name="Green B.R."/>
            <person name="Van de Peer Y."/>
            <person name="Grigoriev I.V."/>
        </authorList>
    </citation>
    <scope>NUCLEOTIDE SEQUENCE [LARGE SCALE GENOMIC DNA]</scope>
    <source>
        <strain evidence="4 5">CCMP1335</strain>
    </source>
</reference>
<keyword evidence="5" id="KW-1185">Reference proteome</keyword>
<sequence length="1454" mass="157811">MHAVIAVLTYTNNNFAFVECTSLDDYVAAHEGVSPVTLESLGEVIAFGKTLPPPPPPPPPPLHPSGDAASFLNCALASPSSSRPADPRCLFLCLFLALGSIISFFLWILPHLRMCRQFNVCLRFELPPASLLLQSLLLPCLAHSQEGMGVTSSSTSFPGHLSDKYGGGSSTSSSTPGLTPAVSSLTGGVHSGSAVHATLVTIWNLCIEFDCIHSAFTTVRHKSSSSASTSASTAASNDAPSSVLDPDIVTKLKVFKHKWSIMEGCCPICGDHGGDQCPGLFCAVETCVASMMRRSPSVFPFSSILNGKIHRPLFLLTATPKASEVACRMNETTILLSPNPGDATVKPEFLVTVEPVKLARLQSSQFSLPFEIILDSYTREPWSQASCSPSNEWQSGYLLSTDGRNRLPGFLQYLRTRKKAAVSKFETTDATNLDGGRAMLVVPYDPPPVSVKDLPYGVDINQLLFVKYLRSDNLLKKGKEGSNQLIEGKERQQADQHQKQQIPEPKGTIQPLIQPQKRPSHVPPKKSGGLLGSLLGAQRRTENHLDVVRAAARPSSDLAPSTSGAAGAISSFRDKISSELEKFQSDATTFVTKITISLASLVNTVPQDERDKATMDVFKYVVYEQVEEVGEDKWIAAKENGAFIDECVIAVYKEGHCPSDVLEDLNKGELPDEVKGQARHMVESQSKAIQRKDKKQAEIIMKQNITGESNVTVLNTNKRDRRTLEQIQKDMLDDGLDGKVKEWISHAKGRVRWSIFHLQRPDQMLVLASRRRRRTDDEATTPRTHLYVNIMDGDISHGSRLSGFAGAPDGIASPSATPKPKRRTPAPSPPRWRFVADAKSTSGYSSEAAGKNISGLSAEELGAKYKPHNYITDEEPTLDIEIGKLDIRERVDTEEVLPVGEFVGFNHRKGEEHVGESLSESHVKDAGEDDPSLVSDNEQTPPPPPPSLNELNCNENNSRGDSIDDQEKDMHPVAVQSSPRSDDHDDDDDDGEKSLLLVDEEKNKMQTRKKLLVLLLLLLLATVTITLGLLLREGDGQKLDEGLSKQAPVVNDSTNQPSASSSSIQSPSPTATCSEDTTHFSVNMQQNSTGWTLPEVFPYDGTWLLRDACSGKIEMECLPCLGDSQTTSGTAACIPSNNEYIFEVRPSGGIGKCCGFAGSRYEVFYGDTVVVEGDTTKHVTTHGGGDMNNPLHDDWNVEGTYFGSRDHPCPTIVPSTRPTKSISPSAMLLSPTLDPTCSNTEKDFNLCIAIDMSGSVCNRVWDNPCEGCEPLFYCYDDGVGRDICCNNFRDMVEFAKSMITSLAALQSNQSYSVVQFATNATLVSLLTSSIETLEVMDKMAYSGGLTNHAAAISACQETLAQSPTGDRKNLLLLITDGDPSLPELAAKEAASQAAAEAKEAGTLIISVMISSLFKPATLDYMREISSHGAVFNVSGFQDLASLQQSLLEEVSCQV</sequence>
<feature type="transmembrane region" description="Helical" evidence="2">
    <location>
        <begin position="89"/>
        <end position="109"/>
    </location>
</feature>
<dbReference type="RefSeq" id="XP_002294887.1">
    <property type="nucleotide sequence ID" value="XM_002294851.1"/>
</dbReference>
<gene>
    <name evidence="4" type="ORF">THAPSDRAFT_11838</name>
</gene>
<feature type="region of interest" description="Disordered" evidence="1">
    <location>
        <begin position="802"/>
        <end position="833"/>
    </location>
</feature>
<accession>B8CFQ0</accession>
<dbReference type="SMART" id="SM00327">
    <property type="entry name" value="VWA"/>
    <property type="match status" value="1"/>
</dbReference>
<keyword evidence="2" id="KW-0472">Membrane</keyword>
<dbReference type="KEGG" id="tps:THAPSDRAFT_11838"/>
<dbReference type="InParanoid" id="B8CFQ0"/>
<proteinExistence type="predicted"/>
<dbReference type="Pfam" id="PF00092">
    <property type="entry name" value="VWA"/>
    <property type="match status" value="1"/>
</dbReference>
<dbReference type="PANTHER" id="PTHR22588:SF3">
    <property type="entry name" value="VWFA DOMAIN-CONTAINING PROTEIN"/>
    <property type="match status" value="1"/>
</dbReference>
<dbReference type="PROSITE" id="PS50234">
    <property type="entry name" value="VWFA"/>
    <property type="match status" value="1"/>
</dbReference>
<keyword evidence="2" id="KW-0812">Transmembrane</keyword>
<dbReference type="GeneID" id="7443903"/>
<feature type="compositionally biased region" description="Low complexity" evidence="1">
    <location>
        <begin position="948"/>
        <end position="957"/>
    </location>
</feature>